<dbReference type="OrthoDB" id="9784101at2"/>
<evidence type="ECO:0000313" key="2">
    <source>
        <dbReference type="EMBL" id="SOC15223.1"/>
    </source>
</evidence>
<protein>
    <submittedName>
        <fullName evidence="2">Methyltransferase family protein</fullName>
    </submittedName>
</protein>
<dbReference type="Proteomes" id="UP000219636">
    <property type="component" value="Unassembled WGS sequence"/>
</dbReference>
<feature type="domain" description="Methyltransferase" evidence="1">
    <location>
        <begin position="36"/>
        <end position="118"/>
    </location>
</feature>
<evidence type="ECO:0000259" key="1">
    <source>
        <dbReference type="Pfam" id="PF13847"/>
    </source>
</evidence>
<dbReference type="Gene3D" id="3.40.50.150">
    <property type="entry name" value="Vaccinia Virus protein VP39"/>
    <property type="match status" value="1"/>
</dbReference>
<dbReference type="RefSeq" id="WP_097073994.1">
    <property type="nucleotide sequence ID" value="NZ_OBMQ01000008.1"/>
</dbReference>
<dbReference type="GO" id="GO:0008168">
    <property type="term" value="F:methyltransferase activity"/>
    <property type="evidence" value="ECO:0007669"/>
    <property type="project" value="UniProtKB-KW"/>
</dbReference>
<dbReference type="CDD" id="cd02440">
    <property type="entry name" value="AdoMet_MTases"/>
    <property type="match status" value="1"/>
</dbReference>
<dbReference type="Pfam" id="PF13847">
    <property type="entry name" value="Methyltransf_31"/>
    <property type="match status" value="1"/>
</dbReference>
<keyword evidence="3" id="KW-1185">Reference proteome</keyword>
<dbReference type="EMBL" id="OBMQ01000008">
    <property type="protein sequence ID" value="SOC15223.1"/>
    <property type="molecule type" value="Genomic_DNA"/>
</dbReference>
<keyword evidence="2" id="KW-0808">Transferase</keyword>
<gene>
    <name evidence="2" type="ORF">SAMN05880501_10856</name>
</gene>
<dbReference type="InterPro" id="IPR025714">
    <property type="entry name" value="Methyltranfer_dom"/>
</dbReference>
<dbReference type="SUPFAM" id="SSF53335">
    <property type="entry name" value="S-adenosyl-L-methionine-dependent methyltransferases"/>
    <property type="match status" value="1"/>
</dbReference>
<keyword evidence="2" id="KW-0489">Methyltransferase</keyword>
<proteinExistence type="predicted"/>
<evidence type="ECO:0000313" key="3">
    <source>
        <dbReference type="Proteomes" id="UP000219636"/>
    </source>
</evidence>
<accession>A0A285T1S4</accession>
<dbReference type="GO" id="GO:0032259">
    <property type="term" value="P:methylation"/>
    <property type="evidence" value="ECO:0007669"/>
    <property type="project" value="UniProtKB-KW"/>
</dbReference>
<dbReference type="InterPro" id="IPR029063">
    <property type="entry name" value="SAM-dependent_MTases_sf"/>
</dbReference>
<reference evidence="3" key="1">
    <citation type="submission" date="2017-08" db="EMBL/GenBank/DDBJ databases">
        <authorList>
            <person name="Varghese N."/>
            <person name="Submissions S."/>
        </authorList>
    </citation>
    <scope>NUCLEOTIDE SEQUENCE [LARGE SCALE GENOMIC DNA]</scope>
    <source>
        <strain evidence="3">JC22</strain>
    </source>
</reference>
<name>A0A285T1S4_9BACL</name>
<organism evidence="2 3">
    <name type="scientific">Ureibacillus xyleni</name>
    <dbReference type="NCBI Taxonomy" id="614648"/>
    <lineage>
        <taxon>Bacteria</taxon>
        <taxon>Bacillati</taxon>
        <taxon>Bacillota</taxon>
        <taxon>Bacilli</taxon>
        <taxon>Bacillales</taxon>
        <taxon>Caryophanaceae</taxon>
        <taxon>Ureibacillus</taxon>
    </lineage>
</organism>
<dbReference type="AlphaFoldDB" id="A0A285T1S4"/>
<sequence length="124" mass="14134">MHFHKDLSYVGWEEVKRRQLERVPLVDEWIKLVNMKKGETVLDIGTGPGVFTLQYANFVGEDGKIYALDQSKEALDFFLKEMGEKKNNIMPICRNAETSLDNVGNVDIVMITDVLHHADSPIDL</sequence>